<feature type="domain" description="Histidine kinase" evidence="10">
    <location>
        <begin position="275"/>
        <end position="490"/>
    </location>
</feature>
<dbReference type="SUPFAM" id="SSF55874">
    <property type="entry name" value="ATPase domain of HSP90 chaperone/DNA topoisomerase II/histidine kinase"/>
    <property type="match status" value="1"/>
</dbReference>
<dbReference type="InterPro" id="IPR005467">
    <property type="entry name" value="His_kinase_dom"/>
</dbReference>
<dbReference type="InterPro" id="IPR004358">
    <property type="entry name" value="Sig_transdc_His_kin-like_C"/>
</dbReference>
<dbReference type="RefSeq" id="WP_008105297.1">
    <property type="nucleotide sequence ID" value="NZ_FOSD01000009.1"/>
</dbReference>
<evidence type="ECO:0000259" key="10">
    <source>
        <dbReference type="PROSITE" id="PS50109"/>
    </source>
</evidence>
<dbReference type="PRINTS" id="PR00344">
    <property type="entry name" value="BCTRLSENSOR"/>
</dbReference>
<keyword evidence="12" id="KW-1185">Reference proteome</keyword>
<evidence type="ECO:0000256" key="6">
    <source>
        <dbReference type="ARBA" id="ARBA00022692"/>
    </source>
</evidence>
<gene>
    <name evidence="11" type="ORF">SAMN05518863_109235</name>
</gene>
<protein>
    <recommendedName>
        <fullName evidence="3">histidine kinase</fullName>
        <ecNumber evidence="3">2.7.13.3</ecNumber>
    </recommendedName>
</protein>
<dbReference type="Gene3D" id="6.10.340.10">
    <property type="match status" value="1"/>
</dbReference>
<evidence type="ECO:0000256" key="9">
    <source>
        <dbReference type="ARBA" id="ARBA00023136"/>
    </source>
</evidence>
<organism evidence="11 12">
    <name type="scientific">Candidatus Pantoea symbiotica</name>
    <dbReference type="NCBI Taxonomy" id="1884370"/>
    <lineage>
        <taxon>Bacteria</taxon>
        <taxon>Pseudomonadati</taxon>
        <taxon>Pseudomonadota</taxon>
        <taxon>Gammaproteobacteria</taxon>
        <taxon>Enterobacterales</taxon>
        <taxon>Erwiniaceae</taxon>
        <taxon>Pantoea</taxon>
    </lineage>
</organism>
<dbReference type="CDD" id="cd00082">
    <property type="entry name" value="HisKA"/>
    <property type="match status" value="1"/>
</dbReference>
<keyword evidence="9" id="KW-0472">Membrane</keyword>
<keyword evidence="5" id="KW-0808">Transferase</keyword>
<dbReference type="Pfam" id="PF02518">
    <property type="entry name" value="HATPase_c"/>
    <property type="match status" value="1"/>
</dbReference>
<dbReference type="CDD" id="cd00075">
    <property type="entry name" value="HATPase"/>
    <property type="match status" value="1"/>
</dbReference>
<evidence type="ECO:0000256" key="5">
    <source>
        <dbReference type="ARBA" id="ARBA00022679"/>
    </source>
</evidence>
<dbReference type="Pfam" id="PF00512">
    <property type="entry name" value="HisKA"/>
    <property type="match status" value="1"/>
</dbReference>
<dbReference type="PROSITE" id="PS50109">
    <property type="entry name" value="HIS_KIN"/>
    <property type="match status" value="1"/>
</dbReference>
<dbReference type="Gene3D" id="1.10.287.130">
    <property type="match status" value="1"/>
</dbReference>
<keyword evidence="7" id="KW-0418">Kinase</keyword>
<dbReference type="PANTHER" id="PTHR45436:SF5">
    <property type="entry name" value="SENSOR HISTIDINE KINASE TRCS"/>
    <property type="match status" value="1"/>
</dbReference>
<name>A0A1I4C2E7_9GAMM</name>
<evidence type="ECO:0000256" key="2">
    <source>
        <dbReference type="ARBA" id="ARBA00004370"/>
    </source>
</evidence>
<comment type="caution">
    <text evidence="11">The sequence shown here is derived from an EMBL/GenBank/DDBJ whole genome shotgun (WGS) entry which is preliminary data.</text>
</comment>
<reference evidence="11 12" key="1">
    <citation type="submission" date="2016-10" db="EMBL/GenBank/DDBJ databases">
        <authorList>
            <person name="Varghese N."/>
            <person name="Submissions S."/>
        </authorList>
    </citation>
    <scope>NUCLEOTIDE SEQUENCE [LARGE SCALE GENOMIC DNA]</scope>
    <source>
        <strain evidence="11 12">YR512</strain>
    </source>
</reference>
<evidence type="ECO:0000256" key="8">
    <source>
        <dbReference type="ARBA" id="ARBA00022989"/>
    </source>
</evidence>
<dbReference type="InterPro" id="IPR050428">
    <property type="entry name" value="TCS_sensor_his_kinase"/>
</dbReference>
<dbReference type="EC" id="2.7.13.3" evidence="3"/>
<dbReference type="InterPro" id="IPR003661">
    <property type="entry name" value="HisK_dim/P_dom"/>
</dbReference>
<dbReference type="InterPro" id="IPR036890">
    <property type="entry name" value="HATPase_C_sf"/>
</dbReference>
<evidence type="ECO:0000256" key="1">
    <source>
        <dbReference type="ARBA" id="ARBA00000085"/>
    </source>
</evidence>
<dbReference type="PANTHER" id="PTHR45436">
    <property type="entry name" value="SENSOR HISTIDINE KINASE YKOH"/>
    <property type="match status" value="1"/>
</dbReference>
<evidence type="ECO:0000256" key="3">
    <source>
        <dbReference type="ARBA" id="ARBA00012438"/>
    </source>
</evidence>
<keyword evidence="4" id="KW-0597">Phosphoprotein</keyword>
<comment type="subcellular location">
    <subcellularLocation>
        <location evidence="2">Membrane</location>
    </subcellularLocation>
</comment>
<dbReference type="Gene3D" id="3.30.565.10">
    <property type="entry name" value="Histidine kinase-like ATPase, C-terminal domain"/>
    <property type="match status" value="1"/>
</dbReference>
<dbReference type="SMART" id="SM00388">
    <property type="entry name" value="HisKA"/>
    <property type="match status" value="1"/>
</dbReference>
<comment type="catalytic activity">
    <reaction evidence="1">
        <text>ATP + protein L-histidine = ADP + protein N-phospho-L-histidine.</text>
        <dbReference type="EC" id="2.7.13.3"/>
    </reaction>
</comment>
<evidence type="ECO:0000313" key="11">
    <source>
        <dbReference type="EMBL" id="SFK74607.1"/>
    </source>
</evidence>
<dbReference type="EMBL" id="FOSD01000009">
    <property type="protein sequence ID" value="SFK74607.1"/>
    <property type="molecule type" value="Genomic_DNA"/>
</dbReference>
<keyword evidence="6" id="KW-0812">Transmembrane</keyword>
<dbReference type="Proteomes" id="UP000198841">
    <property type="component" value="Unassembled WGS sequence"/>
</dbReference>
<keyword evidence="8" id="KW-1133">Transmembrane helix</keyword>
<dbReference type="SMART" id="SM00387">
    <property type="entry name" value="HATPase_c"/>
    <property type="match status" value="1"/>
</dbReference>
<dbReference type="InterPro" id="IPR036097">
    <property type="entry name" value="HisK_dim/P_sf"/>
</dbReference>
<evidence type="ECO:0000313" key="12">
    <source>
        <dbReference type="Proteomes" id="UP000198841"/>
    </source>
</evidence>
<accession>A0A1I4C2E7</accession>
<dbReference type="SUPFAM" id="SSF47384">
    <property type="entry name" value="Homodimeric domain of signal transducing histidine kinase"/>
    <property type="match status" value="1"/>
</dbReference>
<dbReference type="InterPro" id="IPR003594">
    <property type="entry name" value="HATPase_dom"/>
</dbReference>
<sequence>MKRLTLSQRLALVFASLLLLCTLLSGWMQIRINAQYGSAVVQRLSDGLARSIASLNPNMIGEKGVNLPLMKALFSDLMVLNPSVEVYLLDLQGNILADAAPPGHIKRTHVSLKPIQAQLNGATSPVYGDDPRNLQENKVFSVAPLARNGQTVGYLYVILQGENYHQLAQEAQIDILMRTSFWSSLLVVLFGLTAGAVAFSLITRPMRQLTQRVRQLNREDMTEIKQLADLPLPKPHEKDEVSLLQGAFVGMARRVAFQWEKLAYQDQLRRDFVANISHDLRTPLTTLHGYLETLLYKSDSLKSAESQRYLHIALSQSQKVSMLAQQLFELAQLEYGVIKPNREMFSLSELTYDVVQKFELMASTRNIRFVVDMPEQLPQVNADVSMIDRVLTNLFDNAIKHTPEAGTIEVTLRSADREVEVSLKDSGPGIPDNLRATLFERPSALTHASTRKNSGGLGLMVVRRILQLHERDIRLDDHTSGACFRFSVPR</sequence>
<proteinExistence type="predicted"/>
<evidence type="ECO:0000256" key="4">
    <source>
        <dbReference type="ARBA" id="ARBA00022553"/>
    </source>
</evidence>
<evidence type="ECO:0000256" key="7">
    <source>
        <dbReference type="ARBA" id="ARBA00022777"/>
    </source>
</evidence>